<feature type="compositionally biased region" description="Polar residues" evidence="1">
    <location>
        <begin position="288"/>
        <end position="297"/>
    </location>
</feature>
<feature type="compositionally biased region" description="Basic and acidic residues" evidence="1">
    <location>
        <begin position="129"/>
        <end position="164"/>
    </location>
</feature>
<protein>
    <submittedName>
        <fullName evidence="2">Uncharacterized protein</fullName>
    </submittedName>
</protein>
<feature type="compositionally biased region" description="Polar residues" evidence="1">
    <location>
        <begin position="461"/>
        <end position="473"/>
    </location>
</feature>
<feature type="compositionally biased region" description="Low complexity" evidence="1">
    <location>
        <begin position="482"/>
        <end position="495"/>
    </location>
</feature>
<reference evidence="2" key="2">
    <citation type="submission" date="2021-04" db="EMBL/GenBank/DDBJ databases">
        <authorList>
            <person name="Podell S."/>
        </authorList>
    </citation>
    <scope>NUCLEOTIDE SEQUENCE</scope>
    <source>
        <strain evidence="2">Hildebrandi</strain>
    </source>
</reference>
<evidence type="ECO:0000313" key="3">
    <source>
        <dbReference type="Proteomes" id="UP000693970"/>
    </source>
</evidence>
<evidence type="ECO:0000256" key="1">
    <source>
        <dbReference type="SAM" id="MobiDB-lite"/>
    </source>
</evidence>
<dbReference type="AlphaFoldDB" id="A0A9K3KRX5"/>
<proteinExistence type="predicted"/>
<feature type="region of interest" description="Disordered" evidence="1">
    <location>
        <begin position="1"/>
        <end position="20"/>
    </location>
</feature>
<keyword evidence="3" id="KW-1185">Reference proteome</keyword>
<feature type="compositionally biased region" description="Polar residues" evidence="1">
    <location>
        <begin position="68"/>
        <end position="90"/>
    </location>
</feature>
<feature type="compositionally biased region" description="Basic and acidic residues" evidence="1">
    <location>
        <begin position="360"/>
        <end position="370"/>
    </location>
</feature>
<feature type="region of interest" description="Disordered" evidence="1">
    <location>
        <begin position="27"/>
        <end position="247"/>
    </location>
</feature>
<comment type="caution">
    <text evidence="2">The sequence shown here is derived from an EMBL/GenBank/DDBJ whole genome shotgun (WGS) entry which is preliminary data.</text>
</comment>
<sequence length="737" mass="83132">MRKLVLPRSSRRSPTAVEEGALMLDAVVQEEQEDDDDDESHDYDSFGSLPKGEISRRIRTGIGRKSRSLVSTPQGMRLNNSSIDDSSSTVRRAAVAMDSRLFRRRRHRPQNYPRDPPTQGSNSSSNKRSTRDQMHTPAEVRQDMHGDRSFHSYYDRNSSSERRSRMTGFRPSHSFASSQMSDETRQDDLDRELEEHPQRRAQPFRAGDSNNQLPPRPLQPGERPQPRLSRSGSLSMSGGSSTTSSEDVVIYLPEDSKYLLYGHSDWAELPTQRTDPELGQIRQRFLRQNSSLSSNHSIPDGSVMPGSNSRLGPLYSNEDELDTEGLPKGFFRRKDGVIQSFGSSNDSSCRRKPRYVKRPSQHDQRTQYTEEKDDQTTEWSETRSTGPGESIDATKYGTPMAWLPEPNGNAGSTVSDTNNDSTYETYNHESTVQSEVESGHIKDNGLMFALVRSFEETFGEFQSGNRRNNSNSVDQRRRISNDNKSVVSNSSTPSSIRRAKIKPATIPAAKMAMESSRSTTIHHTAPHVPAVPGKWGFDPFRHHSFSESEGYDDSTITTKESRMPRNRAIVDVRSLPQNERPLYLEPLAEEQFDQYQPLAETNRMLEDPENSILQTQKKEDLKQQPNVDPYLEHDEKYVHKDDRSFQNPVEPVHEYPEPTRRGDRVPEMIPGGGATGAPSVVSDISSLPKPMDTDRNFVDFASTNGYGGFSVDDNVTGFIDKMALALRLAIFQPNGCR</sequence>
<feature type="region of interest" description="Disordered" evidence="1">
    <location>
        <begin position="461"/>
        <end position="499"/>
    </location>
</feature>
<feature type="compositionally biased region" description="Acidic residues" evidence="1">
    <location>
        <begin position="28"/>
        <end position="41"/>
    </location>
</feature>
<feature type="compositionally biased region" description="Low complexity" evidence="1">
    <location>
        <begin position="227"/>
        <end position="245"/>
    </location>
</feature>
<feature type="compositionally biased region" description="Basic residues" evidence="1">
    <location>
        <begin position="57"/>
        <end position="67"/>
    </location>
</feature>
<feature type="compositionally biased region" description="Polar residues" evidence="1">
    <location>
        <begin position="118"/>
        <end position="127"/>
    </location>
</feature>
<organism evidence="2 3">
    <name type="scientific">Nitzschia inconspicua</name>
    <dbReference type="NCBI Taxonomy" id="303405"/>
    <lineage>
        <taxon>Eukaryota</taxon>
        <taxon>Sar</taxon>
        <taxon>Stramenopiles</taxon>
        <taxon>Ochrophyta</taxon>
        <taxon>Bacillariophyta</taxon>
        <taxon>Bacillariophyceae</taxon>
        <taxon>Bacillariophycidae</taxon>
        <taxon>Bacillariales</taxon>
        <taxon>Bacillariaceae</taxon>
        <taxon>Nitzschia</taxon>
    </lineage>
</organism>
<dbReference type="Proteomes" id="UP000693970">
    <property type="component" value="Unassembled WGS sequence"/>
</dbReference>
<feature type="region of interest" description="Disordered" evidence="1">
    <location>
        <begin position="288"/>
        <end position="415"/>
    </location>
</feature>
<feature type="compositionally biased region" description="Basic and acidic residues" evidence="1">
    <location>
        <begin position="651"/>
        <end position="664"/>
    </location>
</feature>
<feature type="compositionally biased region" description="Basic residues" evidence="1">
    <location>
        <begin position="350"/>
        <end position="359"/>
    </location>
</feature>
<feature type="compositionally biased region" description="Basic and acidic residues" evidence="1">
    <location>
        <begin position="182"/>
        <end position="198"/>
    </location>
</feature>
<gene>
    <name evidence="2" type="ORF">IV203_017236</name>
</gene>
<evidence type="ECO:0000313" key="2">
    <source>
        <dbReference type="EMBL" id="KAG7348531.1"/>
    </source>
</evidence>
<accession>A0A9K3KRX5</accession>
<reference evidence="2" key="1">
    <citation type="journal article" date="2021" name="Sci. Rep.">
        <title>Diploid genomic architecture of Nitzschia inconspicua, an elite biomass production diatom.</title>
        <authorList>
            <person name="Oliver A."/>
            <person name="Podell S."/>
            <person name="Pinowska A."/>
            <person name="Traller J.C."/>
            <person name="Smith S.R."/>
            <person name="McClure R."/>
            <person name="Beliaev A."/>
            <person name="Bohutskyi P."/>
            <person name="Hill E.A."/>
            <person name="Rabines A."/>
            <person name="Zheng H."/>
            <person name="Allen L.Z."/>
            <person name="Kuo A."/>
            <person name="Grigoriev I.V."/>
            <person name="Allen A.E."/>
            <person name="Hazlebeck D."/>
            <person name="Allen E.E."/>
        </authorList>
    </citation>
    <scope>NUCLEOTIDE SEQUENCE</scope>
    <source>
        <strain evidence="2">Hildebrandi</strain>
    </source>
</reference>
<feature type="compositionally biased region" description="Basic residues" evidence="1">
    <location>
        <begin position="1"/>
        <end position="11"/>
    </location>
</feature>
<feature type="region of interest" description="Disordered" evidence="1">
    <location>
        <begin position="642"/>
        <end position="664"/>
    </location>
</feature>
<name>A0A9K3KRX5_9STRA</name>
<feature type="compositionally biased region" description="Polar residues" evidence="1">
    <location>
        <begin position="377"/>
        <end position="387"/>
    </location>
</feature>
<dbReference type="EMBL" id="JAGRRH010000020">
    <property type="protein sequence ID" value="KAG7348531.1"/>
    <property type="molecule type" value="Genomic_DNA"/>
</dbReference>